<dbReference type="EMBL" id="JAAAJA010000003">
    <property type="protein sequence ID" value="KAG0267502.1"/>
    <property type="molecule type" value="Genomic_DNA"/>
</dbReference>
<evidence type="ECO:0000259" key="5">
    <source>
        <dbReference type="Pfam" id="PF01494"/>
    </source>
</evidence>
<evidence type="ECO:0000256" key="4">
    <source>
        <dbReference type="ARBA" id="ARBA00023002"/>
    </source>
</evidence>
<dbReference type="PANTHER" id="PTHR47356:SF2">
    <property type="entry name" value="FAD-BINDING DOMAIN-CONTAINING PROTEIN-RELATED"/>
    <property type="match status" value="1"/>
</dbReference>
<dbReference type="SUPFAM" id="SSF51905">
    <property type="entry name" value="FAD/NAD(P)-binding domain"/>
    <property type="match status" value="1"/>
</dbReference>
<gene>
    <name evidence="6" type="ORF">BG011_004536</name>
</gene>
<evidence type="ECO:0000313" key="6">
    <source>
        <dbReference type="EMBL" id="KAG0267502.1"/>
    </source>
</evidence>
<dbReference type="InterPro" id="IPR002938">
    <property type="entry name" value="FAD-bd"/>
</dbReference>
<organism evidence="6 7">
    <name type="scientific">Mortierella polycephala</name>
    <dbReference type="NCBI Taxonomy" id="41804"/>
    <lineage>
        <taxon>Eukaryota</taxon>
        <taxon>Fungi</taxon>
        <taxon>Fungi incertae sedis</taxon>
        <taxon>Mucoromycota</taxon>
        <taxon>Mortierellomycotina</taxon>
        <taxon>Mortierellomycetes</taxon>
        <taxon>Mortierellales</taxon>
        <taxon>Mortierellaceae</taxon>
        <taxon>Mortierella</taxon>
    </lineage>
</organism>
<feature type="domain" description="FAD-binding" evidence="5">
    <location>
        <begin position="4"/>
        <end position="171"/>
    </location>
</feature>
<dbReference type="Proteomes" id="UP000726737">
    <property type="component" value="Unassembled WGS sequence"/>
</dbReference>
<dbReference type="GO" id="GO:0004497">
    <property type="term" value="F:monooxygenase activity"/>
    <property type="evidence" value="ECO:0007669"/>
    <property type="project" value="InterPro"/>
</dbReference>
<comment type="caution">
    <text evidence="6">The sequence shown here is derived from an EMBL/GenBank/DDBJ whole genome shotgun (WGS) entry which is preliminary data.</text>
</comment>
<comment type="similarity">
    <text evidence="1">Belongs to the paxM FAD-dependent monooxygenase family.</text>
</comment>
<proteinExistence type="inferred from homology"/>
<dbReference type="GO" id="GO:0071949">
    <property type="term" value="F:FAD binding"/>
    <property type="evidence" value="ECO:0007669"/>
    <property type="project" value="InterPro"/>
</dbReference>
<accession>A0A9P6UBG1</accession>
<evidence type="ECO:0000256" key="3">
    <source>
        <dbReference type="ARBA" id="ARBA00022827"/>
    </source>
</evidence>
<dbReference type="Pfam" id="PF01494">
    <property type="entry name" value="FAD_binding_3"/>
    <property type="match status" value="2"/>
</dbReference>
<dbReference type="OrthoDB" id="655030at2759"/>
<name>A0A9P6UBG1_9FUNG</name>
<keyword evidence="4" id="KW-0560">Oxidoreductase</keyword>
<dbReference type="InterPro" id="IPR050562">
    <property type="entry name" value="FAD_mOase_fung"/>
</dbReference>
<protein>
    <recommendedName>
        <fullName evidence="5">FAD-binding domain-containing protein</fullName>
    </recommendedName>
</protein>
<feature type="domain" description="FAD-binding" evidence="5">
    <location>
        <begin position="296"/>
        <end position="383"/>
    </location>
</feature>
<evidence type="ECO:0000256" key="2">
    <source>
        <dbReference type="ARBA" id="ARBA00022630"/>
    </source>
</evidence>
<keyword evidence="3" id="KW-0274">FAD</keyword>
<dbReference type="Gene3D" id="3.50.50.60">
    <property type="entry name" value="FAD/NAD(P)-binding domain"/>
    <property type="match status" value="1"/>
</dbReference>
<dbReference type="PANTHER" id="PTHR47356">
    <property type="entry name" value="FAD-DEPENDENT MONOOXYGENASE ASQG-RELATED"/>
    <property type="match status" value="1"/>
</dbReference>
<keyword evidence="2" id="KW-0285">Flavoprotein</keyword>
<sequence>MPSEVKITIVGGGIGGLTLAIMLQAAGINNYIVLERSSVLKTTLGSTIALNACSLRLMEQLGLWPEIQKISKPIAGFNLHHDDLSPIGSIDFSFGERHYGYYGYVMARPALFEVLKGHVPKDKVFLKKSVVDVIEDDSGVLCRCSDGTEYRSDILVGADGAYSNVRERMYCRLLAQNRLPAKDAEPLKITHLSVLGVSKALDPDMFPAVREKFSKFELTLFRNSQYSIWLSPIGGNKISWCYGGEIEKDSSKNARLNTPAQVKAHWNWGPSKAQRLLDNIREHPTPYGCTVGDIISTTPKHLISSVALEEKFFETWHSKRIVLLGDACHKVLPFAGQGAVHAMLDGLCLVNLLHDLTSFTTPDFEHIFQTYHRQRSGPARKAVLGSRLFGHFVDSKGYLARWIRKISLNLLPHWCTRTLVDLVMRDRPQLSFLPIVEDRGLCKAWC</sequence>
<keyword evidence="7" id="KW-1185">Reference proteome</keyword>
<dbReference type="PRINTS" id="PR00420">
    <property type="entry name" value="RNGMNOXGNASE"/>
</dbReference>
<dbReference type="InterPro" id="IPR036188">
    <property type="entry name" value="FAD/NAD-bd_sf"/>
</dbReference>
<evidence type="ECO:0000256" key="1">
    <source>
        <dbReference type="ARBA" id="ARBA00007992"/>
    </source>
</evidence>
<dbReference type="AlphaFoldDB" id="A0A9P6UBG1"/>
<reference evidence="6" key="1">
    <citation type="journal article" date="2020" name="Fungal Divers.">
        <title>Resolving the Mortierellaceae phylogeny through synthesis of multi-gene phylogenetics and phylogenomics.</title>
        <authorList>
            <person name="Vandepol N."/>
            <person name="Liber J."/>
            <person name="Desiro A."/>
            <person name="Na H."/>
            <person name="Kennedy M."/>
            <person name="Barry K."/>
            <person name="Grigoriev I.V."/>
            <person name="Miller A.N."/>
            <person name="O'Donnell K."/>
            <person name="Stajich J.E."/>
            <person name="Bonito G."/>
        </authorList>
    </citation>
    <scope>NUCLEOTIDE SEQUENCE</scope>
    <source>
        <strain evidence="6">KOD948</strain>
    </source>
</reference>
<evidence type="ECO:0000313" key="7">
    <source>
        <dbReference type="Proteomes" id="UP000726737"/>
    </source>
</evidence>